<feature type="non-terminal residue" evidence="2">
    <location>
        <position position="1"/>
    </location>
</feature>
<organism evidence="2">
    <name type="scientific">uncultured Acidimicrobiales bacterium</name>
    <dbReference type="NCBI Taxonomy" id="310071"/>
    <lineage>
        <taxon>Bacteria</taxon>
        <taxon>Bacillati</taxon>
        <taxon>Actinomycetota</taxon>
        <taxon>Acidimicrobiia</taxon>
        <taxon>Acidimicrobiales</taxon>
        <taxon>environmental samples</taxon>
    </lineage>
</organism>
<dbReference type="EMBL" id="CADCSZ010000167">
    <property type="protein sequence ID" value="CAA9260158.1"/>
    <property type="molecule type" value="Genomic_DNA"/>
</dbReference>
<feature type="compositionally biased region" description="Low complexity" evidence="1">
    <location>
        <begin position="23"/>
        <end position="34"/>
    </location>
</feature>
<feature type="non-terminal residue" evidence="2">
    <location>
        <position position="40"/>
    </location>
</feature>
<evidence type="ECO:0000313" key="2">
    <source>
        <dbReference type="EMBL" id="CAA9260158.1"/>
    </source>
</evidence>
<proteinExistence type="predicted"/>
<evidence type="ECO:0000256" key="1">
    <source>
        <dbReference type="SAM" id="MobiDB-lite"/>
    </source>
</evidence>
<gene>
    <name evidence="2" type="ORF">AVDCRST_MAG76-2783</name>
</gene>
<accession>A0A6J4IUW2</accession>
<feature type="compositionally biased region" description="Low complexity" evidence="1">
    <location>
        <begin position="1"/>
        <end position="10"/>
    </location>
</feature>
<sequence length="40" mass="3776">GATGERPALGAGRGVGRLRSVRRGPGPAQGATGPPGAPGR</sequence>
<dbReference type="AlphaFoldDB" id="A0A6J4IUW2"/>
<protein>
    <submittedName>
        <fullName evidence="2">Uncharacterized protein</fullName>
    </submittedName>
</protein>
<name>A0A6J4IUW2_9ACTN</name>
<reference evidence="2" key="1">
    <citation type="submission" date="2020-02" db="EMBL/GenBank/DDBJ databases">
        <authorList>
            <person name="Meier V. D."/>
        </authorList>
    </citation>
    <scope>NUCLEOTIDE SEQUENCE</scope>
    <source>
        <strain evidence="2">AVDCRST_MAG76</strain>
    </source>
</reference>
<feature type="region of interest" description="Disordered" evidence="1">
    <location>
        <begin position="1"/>
        <end position="40"/>
    </location>
</feature>